<dbReference type="Proteomes" id="UP000507470">
    <property type="component" value="Unassembled WGS sequence"/>
</dbReference>
<proteinExistence type="predicted"/>
<name>A0A6J8D215_MYTCO</name>
<organism evidence="1 2">
    <name type="scientific">Mytilus coruscus</name>
    <name type="common">Sea mussel</name>
    <dbReference type="NCBI Taxonomy" id="42192"/>
    <lineage>
        <taxon>Eukaryota</taxon>
        <taxon>Metazoa</taxon>
        <taxon>Spiralia</taxon>
        <taxon>Lophotrochozoa</taxon>
        <taxon>Mollusca</taxon>
        <taxon>Bivalvia</taxon>
        <taxon>Autobranchia</taxon>
        <taxon>Pteriomorphia</taxon>
        <taxon>Mytilida</taxon>
        <taxon>Mytiloidea</taxon>
        <taxon>Mytilidae</taxon>
        <taxon>Mytilinae</taxon>
        <taxon>Mytilus</taxon>
    </lineage>
</organism>
<protein>
    <submittedName>
        <fullName evidence="1">Uncharacterized protein</fullName>
    </submittedName>
</protein>
<keyword evidence="2" id="KW-1185">Reference proteome</keyword>
<reference evidence="1 2" key="1">
    <citation type="submission" date="2020-06" db="EMBL/GenBank/DDBJ databases">
        <authorList>
            <person name="Li R."/>
            <person name="Bekaert M."/>
        </authorList>
    </citation>
    <scope>NUCLEOTIDE SEQUENCE [LARGE SCALE GENOMIC DNA]</scope>
    <source>
        <strain evidence="2">wild</strain>
    </source>
</reference>
<evidence type="ECO:0000313" key="1">
    <source>
        <dbReference type="EMBL" id="CAC5402758.1"/>
    </source>
</evidence>
<dbReference type="OrthoDB" id="6059610at2759"/>
<sequence>MELDLFDEPKNQVAVDRIFYTETRPMSNFTSPDVSTVDFFVSGQGPEYMDLKRSRLYVRAKLIKADGTTFDDEDTSSIVNLPLQAMWSQMDVYMNNKLVSLNTSNYPWKAYLKTILTSGTDEQKSQLQSQLFMKDSGDLATTNGKNGTNTGLILRRDFIKNSREFEMEGPLFEDIFSLDRHLIQGVDLYIKLYRSTDQFFVISGEDTPAIKLQLLDCVYKACKIKVDPGVIVNHLKQIETKPVRYYFQRTEVKRNTINKDSREFIWDNMLTLRPSTLVLGLISQESGNGTYGTNPFFFNHYNATDVGLYVNGESVPARPLKLDFGDNRQYATAYTNLFEVCEKLNKDVGLTITREDFGKGYTLYAFPLDPKGLGEDYINLVKHGNVRVEIKFKTGLPSAVTCIAFGVFDSFLEIDHSRNVRYIQS</sequence>
<gene>
    <name evidence="1" type="ORF">MCOR_36706</name>
</gene>
<accession>A0A6J8D215</accession>
<dbReference type="AlphaFoldDB" id="A0A6J8D215"/>
<evidence type="ECO:0000313" key="2">
    <source>
        <dbReference type="Proteomes" id="UP000507470"/>
    </source>
</evidence>
<dbReference type="EMBL" id="CACVKT020006631">
    <property type="protein sequence ID" value="CAC5402758.1"/>
    <property type="molecule type" value="Genomic_DNA"/>
</dbReference>